<dbReference type="STRING" id="1499967.U27_03020"/>
<protein>
    <recommendedName>
        <fullName evidence="3">HPr kinase</fullName>
    </recommendedName>
</protein>
<proteinExistence type="predicted"/>
<dbReference type="Proteomes" id="UP000030661">
    <property type="component" value="Unassembled WGS sequence"/>
</dbReference>
<dbReference type="eggNOG" id="COG1493">
    <property type="taxonomic scope" value="Bacteria"/>
</dbReference>
<evidence type="ECO:0000313" key="1">
    <source>
        <dbReference type="EMBL" id="GAK56058.1"/>
    </source>
</evidence>
<evidence type="ECO:0008006" key="3">
    <source>
        <dbReference type="Google" id="ProtNLM"/>
    </source>
</evidence>
<gene>
    <name evidence="1" type="ORF">U27_03020</name>
</gene>
<dbReference type="Gene3D" id="3.40.50.300">
    <property type="entry name" value="P-loop containing nucleotide triphosphate hydrolases"/>
    <property type="match status" value="1"/>
</dbReference>
<dbReference type="SUPFAM" id="SSF53795">
    <property type="entry name" value="PEP carboxykinase-like"/>
    <property type="match status" value="1"/>
</dbReference>
<evidence type="ECO:0000313" key="2">
    <source>
        <dbReference type="Proteomes" id="UP000030661"/>
    </source>
</evidence>
<keyword evidence="2" id="KW-1185">Reference proteome</keyword>
<dbReference type="HOGENOM" id="CLU_800983_0_0_0"/>
<dbReference type="EMBL" id="DF820464">
    <property type="protein sequence ID" value="GAK56058.1"/>
    <property type="molecule type" value="Genomic_DNA"/>
</dbReference>
<dbReference type="InterPro" id="IPR027417">
    <property type="entry name" value="P-loop_NTPase"/>
</dbReference>
<reference evidence="1" key="1">
    <citation type="journal article" date="2015" name="PeerJ">
        <title>First genomic representation of candidate bacterial phylum KSB3 points to enhanced environmental sensing as a trigger of wastewater bulking.</title>
        <authorList>
            <person name="Sekiguchi Y."/>
            <person name="Ohashi A."/>
            <person name="Parks D.H."/>
            <person name="Yamauchi T."/>
            <person name="Tyson G.W."/>
            <person name="Hugenholtz P."/>
        </authorList>
    </citation>
    <scope>NUCLEOTIDE SEQUENCE [LARGE SCALE GENOMIC DNA]</scope>
</reference>
<name>A0A081BUQ3_VECG1</name>
<organism evidence="1">
    <name type="scientific">Vecturithrix granuli</name>
    <dbReference type="NCBI Taxonomy" id="1499967"/>
    <lineage>
        <taxon>Bacteria</taxon>
        <taxon>Candidatus Moduliflexota</taxon>
        <taxon>Candidatus Vecturitrichia</taxon>
        <taxon>Candidatus Vecturitrichales</taxon>
        <taxon>Candidatus Vecturitrichaceae</taxon>
        <taxon>Candidatus Vecturithrix</taxon>
    </lineage>
</organism>
<dbReference type="AlphaFoldDB" id="A0A081BUQ3"/>
<sequence length="347" mass="38956">MKLPSVSSACFGSFLQQIPASSQIVRYYHVHDLCLKIVSNRSDLLQLFDELLGCFQSPDFSGEPSLALNLYAIPSECAPSFQIPKNWSLYDRTSHISCYLCDHALFYQYKRQGMFFADIEQGYGLGYITIPYSDQDSLNIYQNIWLLALFHIMRARNVFPLHASAALFKEKGVLIAGASGQGKTTLLLHLLRAGFQYMADDTVLLRQDADSLKMLSFPATIRITAETTSLFPELSSFIRETQPDRRGKYHIEPQKLSLLPPPHSAIPAFVLLPEITAGEETAIVPISRMAGAIQCIPQNTPVNKLGISRNNFDLLCRLFHHAQCYQLRLGQNMNSIGRQIADVMCDV</sequence>
<accession>A0A081BUQ3</accession>